<protein>
    <submittedName>
        <fullName evidence="2">Exocyst complex component 6B-like</fullName>
    </submittedName>
</protein>
<name>A0AAW1B9U6_CROAD</name>
<dbReference type="GO" id="GO:0006893">
    <property type="term" value="P:Golgi to plasma membrane transport"/>
    <property type="evidence" value="ECO:0007669"/>
    <property type="project" value="TreeGrafter"/>
</dbReference>
<dbReference type="GO" id="GO:0016020">
    <property type="term" value="C:membrane"/>
    <property type="evidence" value="ECO:0007669"/>
    <property type="project" value="TreeGrafter"/>
</dbReference>
<feature type="region of interest" description="Disordered" evidence="1">
    <location>
        <begin position="35"/>
        <end position="75"/>
    </location>
</feature>
<comment type="caution">
    <text evidence="2">The sequence shown here is derived from an EMBL/GenBank/DDBJ whole genome shotgun (WGS) entry which is preliminary data.</text>
</comment>
<dbReference type="GO" id="GO:0006886">
    <property type="term" value="P:intracellular protein transport"/>
    <property type="evidence" value="ECO:0007669"/>
    <property type="project" value="InterPro"/>
</dbReference>
<reference evidence="2 3" key="1">
    <citation type="journal article" date="2024" name="Proc. Natl. Acad. Sci. U.S.A.">
        <title>The genetic regulatory architecture and epigenomic basis for age-related changes in rattlesnake venom.</title>
        <authorList>
            <person name="Hogan M.P."/>
            <person name="Holding M.L."/>
            <person name="Nystrom G.S."/>
            <person name="Colston T.J."/>
            <person name="Bartlett D.A."/>
            <person name="Mason A.J."/>
            <person name="Ellsworth S.A."/>
            <person name="Rautsaw R.M."/>
            <person name="Lawrence K.C."/>
            <person name="Strickland J.L."/>
            <person name="He B."/>
            <person name="Fraser P."/>
            <person name="Margres M.J."/>
            <person name="Gilbert D.M."/>
            <person name="Gibbs H.L."/>
            <person name="Parkinson C.L."/>
            <person name="Rokyta D.R."/>
        </authorList>
    </citation>
    <scope>NUCLEOTIDE SEQUENCE [LARGE SCALE GENOMIC DNA]</scope>
    <source>
        <strain evidence="2">DRR0105</strain>
    </source>
</reference>
<evidence type="ECO:0000313" key="2">
    <source>
        <dbReference type="EMBL" id="KAK9398507.1"/>
    </source>
</evidence>
<dbReference type="GO" id="GO:0090522">
    <property type="term" value="P:vesicle tethering involved in exocytosis"/>
    <property type="evidence" value="ECO:0007669"/>
    <property type="project" value="InterPro"/>
</dbReference>
<proteinExistence type="predicted"/>
<keyword evidence="3" id="KW-1185">Reference proteome</keyword>
<dbReference type="PANTHER" id="PTHR12702">
    <property type="entry name" value="SEC15"/>
    <property type="match status" value="1"/>
</dbReference>
<evidence type="ECO:0000256" key="1">
    <source>
        <dbReference type="SAM" id="MobiDB-lite"/>
    </source>
</evidence>
<dbReference type="EMBL" id="JAOTOJ010000007">
    <property type="protein sequence ID" value="KAK9398507.1"/>
    <property type="molecule type" value="Genomic_DNA"/>
</dbReference>
<dbReference type="Proteomes" id="UP001474421">
    <property type="component" value="Unassembled WGS sequence"/>
</dbReference>
<accession>A0AAW1B9U6</accession>
<evidence type="ECO:0000313" key="3">
    <source>
        <dbReference type="Proteomes" id="UP001474421"/>
    </source>
</evidence>
<dbReference type="AlphaFoldDB" id="A0AAW1B9U6"/>
<dbReference type="InterPro" id="IPR007225">
    <property type="entry name" value="EXOC6/Sec15"/>
</dbReference>
<dbReference type="GO" id="GO:0000145">
    <property type="term" value="C:exocyst"/>
    <property type="evidence" value="ECO:0007669"/>
    <property type="project" value="TreeGrafter"/>
</dbReference>
<dbReference type="PANTHER" id="PTHR12702:SF3">
    <property type="entry name" value="EXOCYST COMPLEX COMPONENT 6B"/>
    <property type="match status" value="1"/>
</dbReference>
<sequence>MGRGREGGTDLGASPPGHEWKPGCVFAAALHVRRNSASEGGRGSPAPEPSRPSRVRLGLKPKRDAFTPPSLPEALGGERVHRPLLQVLKDSISTGKPPEALPSAPLSLFQLLDLFLQWDWSTYLADYGQPTCKYLRVNPTTALALLEKMKDTSRKNNVFAQFRKNERDKQKLIETVAKQLRTLISSSHHSCREEGVERLQGTSVAAGGLVACSLRGVVTSRDCSVVAPLWRSLAHLGKTAPGTGSSEPQRAFQEGQGQGPVSTSRFLDAPCQ</sequence>
<feature type="region of interest" description="Disordered" evidence="1">
    <location>
        <begin position="239"/>
        <end position="272"/>
    </location>
</feature>
<organism evidence="2 3">
    <name type="scientific">Crotalus adamanteus</name>
    <name type="common">Eastern diamondback rattlesnake</name>
    <dbReference type="NCBI Taxonomy" id="8729"/>
    <lineage>
        <taxon>Eukaryota</taxon>
        <taxon>Metazoa</taxon>
        <taxon>Chordata</taxon>
        <taxon>Craniata</taxon>
        <taxon>Vertebrata</taxon>
        <taxon>Euteleostomi</taxon>
        <taxon>Lepidosauria</taxon>
        <taxon>Squamata</taxon>
        <taxon>Bifurcata</taxon>
        <taxon>Unidentata</taxon>
        <taxon>Episquamata</taxon>
        <taxon>Toxicofera</taxon>
        <taxon>Serpentes</taxon>
        <taxon>Colubroidea</taxon>
        <taxon>Viperidae</taxon>
        <taxon>Crotalinae</taxon>
        <taxon>Crotalus</taxon>
    </lineage>
</organism>
<gene>
    <name evidence="2" type="ORF">NXF25_013476</name>
</gene>